<proteinExistence type="predicted"/>
<keyword evidence="3" id="KW-1185">Reference proteome</keyword>
<reference evidence="2" key="1">
    <citation type="submission" date="2020-08" db="EMBL/GenBank/DDBJ databases">
        <title>Multicomponent nature underlies the extraordinary mechanical properties of spider dragline silk.</title>
        <authorList>
            <person name="Kono N."/>
            <person name="Nakamura H."/>
            <person name="Mori M."/>
            <person name="Yoshida Y."/>
            <person name="Ohtoshi R."/>
            <person name="Malay A.D."/>
            <person name="Moran D.A.P."/>
            <person name="Tomita M."/>
            <person name="Numata K."/>
            <person name="Arakawa K."/>
        </authorList>
    </citation>
    <scope>NUCLEOTIDE SEQUENCE</scope>
</reference>
<sequence length="89" mass="10551">MMFVREYVENVMNRTISVNKPYKCMEMSLTNITSPHFLEKRLLIDNQSNDPWINPVRFEETEIPLRRKESRQFMVVSSSKSLQHDSQSG</sequence>
<protein>
    <submittedName>
        <fullName evidence="2">Uncharacterized protein</fullName>
    </submittedName>
</protein>
<evidence type="ECO:0000313" key="3">
    <source>
        <dbReference type="Proteomes" id="UP000887013"/>
    </source>
</evidence>
<comment type="caution">
    <text evidence="2">The sequence shown here is derived from an EMBL/GenBank/DDBJ whole genome shotgun (WGS) entry which is preliminary data.</text>
</comment>
<name>A0A8X6MV18_NEPPI</name>
<dbReference type="AlphaFoldDB" id="A0A8X6MV18"/>
<dbReference type="Proteomes" id="UP000887013">
    <property type="component" value="Unassembled WGS sequence"/>
</dbReference>
<accession>A0A8X6MV18</accession>
<dbReference type="EMBL" id="BMAW01049466">
    <property type="protein sequence ID" value="GFS70701.1"/>
    <property type="molecule type" value="Genomic_DNA"/>
</dbReference>
<evidence type="ECO:0000313" key="1">
    <source>
        <dbReference type="EMBL" id="GFS70701.1"/>
    </source>
</evidence>
<organism evidence="2 3">
    <name type="scientific">Nephila pilipes</name>
    <name type="common">Giant wood spider</name>
    <name type="synonym">Nephila maculata</name>
    <dbReference type="NCBI Taxonomy" id="299642"/>
    <lineage>
        <taxon>Eukaryota</taxon>
        <taxon>Metazoa</taxon>
        <taxon>Ecdysozoa</taxon>
        <taxon>Arthropoda</taxon>
        <taxon>Chelicerata</taxon>
        <taxon>Arachnida</taxon>
        <taxon>Araneae</taxon>
        <taxon>Araneomorphae</taxon>
        <taxon>Entelegynae</taxon>
        <taxon>Araneoidea</taxon>
        <taxon>Nephilidae</taxon>
        <taxon>Nephila</taxon>
    </lineage>
</organism>
<dbReference type="EMBL" id="BMAW01051213">
    <property type="protein sequence ID" value="GFS79268.1"/>
    <property type="molecule type" value="Genomic_DNA"/>
</dbReference>
<evidence type="ECO:0000313" key="2">
    <source>
        <dbReference type="EMBL" id="GFS79268.1"/>
    </source>
</evidence>
<gene>
    <name evidence="1" type="ORF">NPIL_349901</name>
    <name evidence="2" type="ORF">NPIL_528081</name>
</gene>